<dbReference type="EMBL" id="KN818134">
    <property type="protein sequence ID" value="KJA12570.1"/>
    <property type="molecule type" value="Genomic_DNA"/>
</dbReference>
<reference evidence="2" key="1">
    <citation type="submission" date="2014-04" db="EMBL/GenBank/DDBJ databases">
        <title>Evolutionary Origins and Diversification of the Mycorrhizal Mutualists.</title>
        <authorList>
            <consortium name="DOE Joint Genome Institute"/>
            <consortium name="Mycorrhizal Genomics Consortium"/>
            <person name="Kohler A."/>
            <person name="Kuo A."/>
            <person name="Nagy L.G."/>
            <person name="Floudas D."/>
            <person name="Copeland A."/>
            <person name="Barry K.W."/>
            <person name="Cichocki N."/>
            <person name="Veneault-Fourrey C."/>
            <person name="LaButti K."/>
            <person name="Lindquist E.A."/>
            <person name="Lipzen A."/>
            <person name="Lundell T."/>
            <person name="Morin E."/>
            <person name="Murat C."/>
            <person name="Riley R."/>
            <person name="Ohm R."/>
            <person name="Sun H."/>
            <person name="Tunlid A."/>
            <person name="Henrissat B."/>
            <person name="Grigoriev I.V."/>
            <person name="Hibbett D.S."/>
            <person name="Martin F."/>
        </authorList>
    </citation>
    <scope>NUCLEOTIDE SEQUENCE [LARGE SCALE GENOMIC DNA]</scope>
    <source>
        <strain evidence="2">FD-334 SS-4</strain>
    </source>
</reference>
<name>A0A0D2NVI6_HYPSF</name>
<protein>
    <submittedName>
        <fullName evidence="1">Uncharacterized protein</fullName>
    </submittedName>
</protein>
<accession>A0A0D2NVI6</accession>
<organism evidence="1 2">
    <name type="scientific">Hypholoma sublateritium (strain FD-334 SS-4)</name>
    <dbReference type="NCBI Taxonomy" id="945553"/>
    <lineage>
        <taxon>Eukaryota</taxon>
        <taxon>Fungi</taxon>
        <taxon>Dikarya</taxon>
        <taxon>Basidiomycota</taxon>
        <taxon>Agaricomycotina</taxon>
        <taxon>Agaricomycetes</taxon>
        <taxon>Agaricomycetidae</taxon>
        <taxon>Agaricales</taxon>
        <taxon>Agaricineae</taxon>
        <taxon>Strophariaceae</taxon>
        <taxon>Hypholoma</taxon>
    </lineage>
</organism>
<sequence length="205" mass="22862">MLICPSDFLPGDLNFAIPAGTNPYTLQDYLRSRSYVSIIRSKARSIPSRPSLLHHVEILEHLNLKRRIHLSFYSTDAVPAILLDSNSTLLANCITADAFICLFPASTLRKEGIRLQKGTTAEGNFSKYVRRGFTLIPQVKSNAQDLVFHTKSSAMEPILCVALAENKPPVVRPFEWTLPFRPTNGTFRRHKLGLVSTCVDGFGAF</sequence>
<keyword evidence="2" id="KW-1185">Reference proteome</keyword>
<proteinExistence type="predicted"/>
<gene>
    <name evidence="1" type="ORF">HYPSUDRAFT_210378</name>
</gene>
<dbReference type="Proteomes" id="UP000054270">
    <property type="component" value="Unassembled WGS sequence"/>
</dbReference>
<dbReference type="AlphaFoldDB" id="A0A0D2NVI6"/>
<evidence type="ECO:0000313" key="1">
    <source>
        <dbReference type="EMBL" id="KJA12570.1"/>
    </source>
</evidence>
<evidence type="ECO:0000313" key="2">
    <source>
        <dbReference type="Proteomes" id="UP000054270"/>
    </source>
</evidence>